<comment type="similarity">
    <text evidence="1 3">Belongs to the DapA family.</text>
</comment>
<dbReference type="Gene3D" id="3.20.20.70">
    <property type="entry name" value="Aldolase class I"/>
    <property type="match status" value="1"/>
</dbReference>
<sequence length="311" mass="34860">MNHTPKEFIPVMLTPFKDDGKVDFDGLTELTEYYIRAGASGLFANCLSSEMFELTEQERLDVVKHVVNTAGPGIRVVATGTFGGVMETQADFVKKIYDQGVDAVIIITNMLAAQAEADEIFNANMFRLLDLTEKIPMGFYECPVPYKRLISATQLESFVDTGRIIYHKDTCLDIVQVTNKIKTGAGHIFGLYDAYMGHAVASLKAGSAGLSCIQGNYWPELIVWLCQHFDKPELKAEVDAVQQFFISNMDVMHHVYPVTAKYYLQKRGLSISAFTRQQVGQLTPEIKIQIDQLYQDYENLKNDLGLKLSIS</sequence>
<dbReference type="PANTHER" id="PTHR12128">
    <property type="entry name" value="DIHYDRODIPICOLINATE SYNTHASE"/>
    <property type="match status" value="1"/>
</dbReference>
<evidence type="ECO:0000256" key="2">
    <source>
        <dbReference type="ARBA" id="ARBA00023239"/>
    </source>
</evidence>
<proteinExistence type="inferred from homology"/>
<dbReference type="GO" id="GO:0008840">
    <property type="term" value="F:4-hydroxy-tetrahydrodipicolinate synthase activity"/>
    <property type="evidence" value="ECO:0007669"/>
    <property type="project" value="TreeGrafter"/>
</dbReference>
<accession>A0A4V3C3L7</accession>
<dbReference type="Pfam" id="PF00701">
    <property type="entry name" value="DHDPS"/>
    <property type="match status" value="1"/>
</dbReference>
<evidence type="ECO:0000313" key="5">
    <source>
        <dbReference type="EMBL" id="TDO22538.1"/>
    </source>
</evidence>
<evidence type="ECO:0000256" key="4">
    <source>
        <dbReference type="PIRSR" id="PIRSR001365-1"/>
    </source>
</evidence>
<dbReference type="PIRSF" id="PIRSF001365">
    <property type="entry name" value="DHDPS"/>
    <property type="match status" value="1"/>
</dbReference>
<keyword evidence="2 3" id="KW-0456">Lyase</keyword>
<dbReference type="RefSeq" id="WP_133553977.1">
    <property type="nucleotide sequence ID" value="NZ_SNWM01000002.1"/>
</dbReference>
<feature type="active site" description="Proton donor/acceptor" evidence="4">
    <location>
        <position position="140"/>
    </location>
</feature>
<feature type="active site" description="Schiff-base intermediate with substrate" evidence="4">
    <location>
        <position position="168"/>
    </location>
</feature>
<evidence type="ECO:0000256" key="3">
    <source>
        <dbReference type="PIRNR" id="PIRNR001365"/>
    </source>
</evidence>
<dbReference type="SUPFAM" id="SSF51569">
    <property type="entry name" value="Aldolase"/>
    <property type="match status" value="1"/>
</dbReference>
<dbReference type="CDD" id="cd00408">
    <property type="entry name" value="DHDPS-like"/>
    <property type="match status" value="1"/>
</dbReference>
<dbReference type="SMART" id="SM01130">
    <property type="entry name" value="DHDPS"/>
    <property type="match status" value="1"/>
</dbReference>
<dbReference type="AlphaFoldDB" id="A0A4V3C3L7"/>
<dbReference type="InterPro" id="IPR013785">
    <property type="entry name" value="Aldolase_TIM"/>
</dbReference>
<protein>
    <submittedName>
        <fullName evidence="5">4-hydroxy-tetrahydrodipicolinate synthase</fullName>
    </submittedName>
</protein>
<name>A0A4V3C3L7_9SPHI</name>
<evidence type="ECO:0000256" key="1">
    <source>
        <dbReference type="ARBA" id="ARBA00007592"/>
    </source>
</evidence>
<gene>
    <name evidence="5" type="ORF">CLV32_1513</name>
</gene>
<reference evidence="5 6" key="1">
    <citation type="submission" date="2019-03" db="EMBL/GenBank/DDBJ databases">
        <title>Genomic Encyclopedia of Archaeal and Bacterial Type Strains, Phase II (KMG-II): from individual species to whole genera.</title>
        <authorList>
            <person name="Goeker M."/>
        </authorList>
    </citation>
    <scope>NUCLEOTIDE SEQUENCE [LARGE SCALE GENOMIC DNA]</scope>
    <source>
        <strain evidence="5 6">DSM 19034</strain>
    </source>
</reference>
<dbReference type="PANTHER" id="PTHR12128:SF66">
    <property type="entry name" value="4-HYDROXY-2-OXOGLUTARATE ALDOLASE, MITOCHONDRIAL"/>
    <property type="match status" value="1"/>
</dbReference>
<evidence type="ECO:0000313" key="6">
    <source>
        <dbReference type="Proteomes" id="UP000295499"/>
    </source>
</evidence>
<comment type="caution">
    <text evidence="5">The sequence shown here is derived from an EMBL/GenBank/DDBJ whole genome shotgun (WGS) entry which is preliminary data.</text>
</comment>
<dbReference type="InterPro" id="IPR002220">
    <property type="entry name" value="DapA-like"/>
</dbReference>
<dbReference type="Proteomes" id="UP000295499">
    <property type="component" value="Unassembled WGS sequence"/>
</dbReference>
<dbReference type="OrthoDB" id="9796205at2"/>
<organism evidence="5 6">
    <name type="scientific">Pedobacter duraquae</name>
    <dbReference type="NCBI Taxonomy" id="425511"/>
    <lineage>
        <taxon>Bacteria</taxon>
        <taxon>Pseudomonadati</taxon>
        <taxon>Bacteroidota</taxon>
        <taxon>Sphingobacteriia</taxon>
        <taxon>Sphingobacteriales</taxon>
        <taxon>Sphingobacteriaceae</taxon>
        <taxon>Pedobacter</taxon>
    </lineage>
</organism>
<dbReference type="EMBL" id="SNWM01000002">
    <property type="protein sequence ID" value="TDO22538.1"/>
    <property type="molecule type" value="Genomic_DNA"/>
</dbReference>
<keyword evidence="6" id="KW-1185">Reference proteome</keyword>